<organism evidence="1 2">
    <name type="scientific">Penicillium canescens</name>
    <dbReference type="NCBI Taxonomy" id="5083"/>
    <lineage>
        <taxon>Eukaryota</taxon>
        <taxon>Fungi</taxon>
        <taxon>Dikarya</taxon>
        <taxon>Ascomycota</taxon>
        <taxon>Pezizomycotina</taxon>
        <taxon>Eurotiomycetes</taxon>
        <taxon>Eurotiomycetidae</taxon>
        <taxon>Eurotiales</taxon>
        <taxon>Aspergillaceae</taxon>
        <taxon>Penicillium</taxon>
    </lineage>
</organism>
<evidence type="ECO:0000313" key="1">
    <source>
        <dbReference type="EMBL" id="KAJ6043410.1"/>
    </source>
</evidence>
<sequence length="391" mass="44706">MMKVPNGISGGTWTTRVYTKVPIQPKNYDSIVTYLFGITELGPFLEIYISTQRNAFIAYRKRLREAFDKQSNCSNCRPPLIAKDSATISLVHRREDGNELRTIPLAIDFSRRFPTKVRTVELEYRVPNIYGDIADFVKFGKEVVSEAIEMKRSVRSYITPNGEWKIDYDTDDSQEVKEILEQQPTPNHESKDLCLTWGSDKRTLTGTNFINSKESDLQYVIHIPFLADNADNLLERTAHIFTTHLLAKIGSARIRLEFRIPGLRLASVWSSPHPNDLPVGVLYNTKNGSKQERQERLVPLQPSNVGIVPNYTCKQFAFGPSGCETIIRRSAGMTEAGRRLAMLDLKKEVGWDDVRYLTADEYRCIFGISLEQYQIALLELEPFEPYQPQEV</sequence>
<name>A0AAD6ICK3_PENCN</name>
<proteinExistence type="predicted"/>
<evidence type="ECO:0000313" key="2">
    <source>
        <dbReference type="Proteomes" id="UP001219568"/>
    </source>
</evidence>
<protein>
    <submittedName>
        <fullName evidence="1">Uncharacterized protein</fullName>
    </submittedName>
</protein>
<dbReference type="AlphaFoldDB" id="A0AAD6ICK3"/>
<reference evidence="1" key="1">
    <citation type="journal article" date="2023" name="IMA Fungus">
        <title>Comparative genomic study of the Penicillium genus elucidates a diverse pangenome and 15 lateral gene transfer events.</title>
        <authorList>
            <person name="Petersen C."/>
            <person name="Sorensen T."/>
            <person name="Nielsen M.R."/>
            <person name="Sondergaard T.E."/>
            <person name="Sorensen J.L."/>
            <person name="Fitzpatrick D.A."/>
            <person name="Frisvad J.C."/>
            <person name="Nielsen K.L."/>
        </authorList>
    </citation>
    <scope>NUCLEOTIDE SEQUENCE</scope>
    <source>
        <strain evidence="1">IBT 15450</strain>
    </source>
</reference>
<comment type="caution">
    <text evidence="1">The sequence shown here is derived from an EMBL/GenBank/DDBJ whole genome shotgun (WGS) entry which is preliminary data.</text>
</comment>
<keyword evidence="2" id="KW-1185">Reference proteome</keyword>
<accession>A0AAD6ICK3</accession>
<gene>
    <name evidence="1" type="ORF">N7460_004765</name>
</gene>
<dbReference type="EMBL" id="JAQJZL010000004">
    <property type="protein sequence ID" value="KAJ6043410.1"/>
    <property type="molecule type" value="Genomic_DNA"/>
</dbReference>
<reference evidence="1" key="2">
    <citation type="submission" date="2023-01" db="EMBL/GenBank/DDBJ databases">
        <authorList>
            <person name="Petersen C."/>
        </authorList>
    </citation>
    <scope>NUCLEOTIDE SEQUENCE</scope>
    <source>
        <strain evidence="1">IBT 15450</strain>
    </source>
</reference>
<dbReference type="Proteomes" id="UP001219568">
    <property type="component" value="Unassembled WGS sequence"/>
</dbReference>